<organism evidence="2 3">
    <name type="scientific">Aduncisulcus paluster</name>
    <dbReference type="NCBI Taxonomy" id="2918883"/>
    <lineage>
        <taxon>Eukaryota</taxon>
        <taxon>Metamonada</taxon>
        <taxon>Carpediemonas-like organisms</taxon>
        <taxon>Aduncisulcus</taxon>
    </lineage>
</organism>
<evidence type="ECO:0000313" key="3">
    <source>
        <dbReference type="Proteomes" id="UP001057375"/>
    </source>
</evidence>
<feature type="region of interest" description="Disordered" evidence="1">
    <location>
        <begin position="154"/>
        <end position="178"/>
    </location>
</feature>
<protein>
    <submittedName>
        <fullName evidence="2">Uncharacterized protein</fullName>
    </submittedName>
</protein>
<proteinExistence type="predicted"/>
<reference evidence="2" key="1">
    <citation type="submission" date="2022-03" db="EMBL/GenBank/DDBJ databases">
        <title>Draft genome sequence of Aduncisulcus paluster, a free-living microaerophilic Fornicata.</title>
        <authorList>
            <person name="Yuyama I."/>
            <person name="Kume K."/>
            <person name="Tamura T."/>
            <person name="Inagaki Y."/>
            <person name="Hashimoto T."/>
        </authorList>
    </citation>
    <scope>NUCLEOTIDE SEQUENCE</scope>
    <source>
        <strain evidence="2">NY0171</strain>
    </source>
</reference>
<dbReference type="Proteomes" id="UP001057375">
    <property type="component" value="Unassembled WGS sequence"/>
</dbReference>
<sequence length="603" mass="68892">MGFVANNNILDDIFKKYLPASPILFPEFWPQNKEEEEKFGKTLSSIDGLSTSKFDDEESTESTSAEILDKHSTKSPKQFLSPIPPPALLSTDPPCHSASKQAKARKPQLFSPKSTDSYSDFDETRISHSVASNCNSMNESIHQSLDVRHISEDGEIAHEKGVSSIDMNSIEQSEDDQRHISEELPISKGDHSTSKSQENSDEDSLILAKPKIPPKMSDKEILLACVLSPDSEGLVSPILNFVGHIIEKAESHPSETVELILDNEEWLNIYFEVILEVKELRGHFDFVALKTYSQLIMSCVYLTIEDLTLGFYLIPFLETMFKIADKLDDLGTVSCTINLLNIILEKQNELIEFDHSAATSYWEQYKGYLLGLLENYVAVLKVVDENSQLIELLGSIGLCLKSFTLVDDFQERFYPPTKSSADPKDSLFVRYFYDIIVICTNIDIIEVFIEIIHRVISDRLELTPIVYHHMLPAFESLWYKVSGVNLEFCNSYFGLLCHFLIVMPPSVKDSKAMHHTFYACWCVIVRKAYQVKMGELPGFFSYTTLLLQGTSSFPFKLIDLFGKLYVFWKGTVAYTPEFREFDECYLLVRERKRKKEEEEKRTK</sequence>
<evidence type="ECO:0000256" key="1">
    <source>
        <dbReference type="SAM" id="MobiDB-lite"/>
    </source>
</evidence>
<feature type="region of interest" description="Disordered" evidence="1">
    <location>
        <begin position="184"/>
        <end position="203"/>
    </location>
</feature>
<name>A0ABQ5K0M3_9EUKA</name>
<evidence type="ECO:0000313" key="2">
    <source>
        <dbReference type="EMBL" id="GKT22849.1"/>
    </source>
</evidence>
<accession>A0ABQ5K0M3</accession>
<feature type="region of interest" description="Disordered" evidence="1">
    <location>
        <begin position="36"/>
        <end position="120"/>
    </location>
</feature>
<gene>
    <name evidence="2" type="ORF">ADUPG1_012246</name>
</gene>
<feature type="non-terminal residue" evidence="2">
    <location>
        <position position="603"/>
    </location>
</feature>
<keyword evidence="3" id="KW-1185">Reference proteome</keyword>
<dbReference type="EMBL" id="BQXS01012429">
    <property type="protein sequence ID" value="GKT22849.1"/>
    <property type="molecule type" value="Genomic_DNA"/>
</dbReference>
<comment type="caution">
    <text evidence="2">The sequence shown here is derived from an EMBL/GenBank/DDBJ whole genome shotgun (WGS) entry which is preliminary data.</text>
</comment>